<protein>
    <submittedName>
        <fullName evidence="2">Uncharacterized protein</fullName>
    </submittedName>
</protein>
<dbReference type="Proteomes" id="UP000324222">
    <property type="component" value="Unassembled WGS sequence"/>
</dbReference>
<comment type="caution">
    <text evidence="2">The sequence shown here is derived from an EMBL/GenBank/DDBJ whole genome shotgun (WGS) entry which is preliminary data.</text>
</comment>
<evidence type="ECO:0000313" key="3">
    <source>
        <dbReference type="Proteomes" id="UP000324222"/>
    </source>
</evidence>
<evidence type="ECO:0000256" key="1">
    <source>
        <dbReference type="SAM" id="MobiDB-lite"/>
    </source>
</evidence>
<sequence length="101" mass="11302">MPGAPTRIKTRGNTEQQRVLVRPPAFQAGSRVEAPGESVSYRTVSTTTLHYFAVSFHTKSNHYAQHTRLAFLLLRSTWESHSSRQHAAQHCAPSRLAGMSR</sequence>
<reference evidence="2 3" key="1">
    <citation type="submission" date="2019-05" db="EMBL/GenBank/DDBJ databases">
        <title>Another draft genome of Portunus trituberculatus and its Hox gene families provides insights of decapod evolution.</title>
        <authorList>
            <person name="Jeong J.-H."/>
            <person name="Song I."/>
            <person name="Kim S."/>
            <person name="Choi T."/>
            <person name="Kim D."/>
            <person name="Ryu S."/>
            <person name="Kim W."/>
        </authorList>
    </citation>
    <scope>NUCLEOTIDE SEQUENCE [LARGE SCALE GENOMIC DNA]</scope>
    <source>
        <tissue evidence="2">Muscle</tissue>
    </source>
</reference>
<name>A0A5B7IYT2_PORTR</name>
<feature type="region of interest" description="Disordered" evidence="1">
    <location>
        <begin position="1"/>
        <end position="37"/>
    </location>
</feature>
<organism evidence="2 3">
    <name type="scientific">Portunus trituberculatus</name>
    <name type="common">Swimming crab</name>
    <name type="synonym">Neptunus trituberculatus</name>
    <dbReference type="NCBI Taxonomy" id="210409"/>
    <lineage>
        <taxon>Eukaryota</taxon>
        <taxon>Metazoa</taxon>
        <taxon>Ecdysozoa</taxon>
        <taxon>Arthropoda</taxon>
        <taxon>Crustacea</taxon>
        <taxon>Multicrustacea</taxon>
        <taxon>Malacostraca</taxon>
        <taxon>Eumalacostraca</taxon>
        <taxon>Eucarida</taxon>
        <taxon>Decapoda</taxon>
        <taxon>Pleocyemata</taxon>
        <taxon>Brachyura</taxon>
        <taxon>Eubrachyura</taxon>
        <taxon>Portunoidea</taxon>
        <taxon>Portunidae</taxon>
        <taxon>Portuninae</taxon>
        <taxon>Portunus</taxon>
    </lineage>
</organism>
<accession>A0A5B7IYT2</accession>
<evidence type="ECO:0000313" key="2">
    <source>
        <dbReference type="EMBL" id="MPC87469.1"/>
    </source>
</evidence>
<dbReference type="EMBL" id="VSRR010074576">
    <property type="protein sequence ID" value="MPC87469.1"/>
    <property type="molecule type" value="Genomic_DNA"/>
</dbReference>
<keyword evidence="3" id="KW-1185">Reference proteome</keyword>
<dbReference type="AlphaFoldDB" id="A0A5B7IYT2"/>
<proteinExistence type="predicted"/>
<gene>
    <name evidence="2" type="ORF">E2C01_082331</name>
</gene>